<reference evidence="1" key="1">
    <citation type="submission" date="2014-11" db="EMBL/GenBank/DDBJ databases">
        <authorList>
            <person name="Amaro Gonzalez C."/>
        </authorList>
    </citation>
    <scope>NUCLEOTIDE SEQUENCE</scope>
</reference>
<reference evidence="1" key="2">
    <citation type="journal article" date="2015" name="Fish Shellfish Immunol.">
        <title>Early steps in the European eel (Anguilla anguilla)-Vibrio vulnificus interaction in the gills: Role of the RtxA13 toxin.</title>
        <authorList>
            <person name="Callol A."/>
            <person name="Pajuelo D."/>
            <person name="Ebbesson L."/>
            <person name="Teles M."/>
            <person name="MacKenzie S."/>
            <person name="Amaro C."/>
        </authorList>
    </citation>
    <scope>NUCLEOTIDE SEQUENCE</scope>
</reference>
<protein>
    <submittedName>
        <fullName evidence="1">Uncharacterized protein</fullName>
    </submittedName>
</protein>
<name>A0A0E9T4A4_ANGAN</name>
<accession>A0A0E9T4A4</accession>
<sequence length="28" mass="3455">MKKQDVFLTHSTCHLLVRYRMTILRHNL</sequence>
<evidence type="ECO:0000313" key="1">
    <source>
        <dbReference type="EMBL" id="JAH48444.1"/>
    </source>
</evidence>
<organism evidence="1">
    <name type="scientific">Anguilla anguilla</name>
    <name type="common">European freshwater eel</name>
    <name type="synonym">Muraena anguilla</name>
    <dbReference type="NCBI Taxonomy" id="7936"/>
    <lineage>
        <taxon>Eukaryota</taxon>
        <taxon>Metazoa</taxon>
        <taxon>Chordata</taxon>
        <taxon>Craniata</taxon>
        <taxon>Vertebrata</taxon>
        <taxon>Euteleostomi</taxon>
        <taxon>Actinopterygii</taxon>
        <taxon>Neopterygii</taxon>
        <taxon>Teleostei</taxon>
        <taxon>Anguilliformes</taxon>
        <taxon>Anguillidae</taxon>
        <taxon>Anguilla</taxon>
    </lineage>
</organism>
<proteinExistence type="predicted"/>
<dbReference type="EMBL" id="GBXM01060133">
    <property type="protein sequence ID" value="JAH48444.1"/>
    <property type="molecule type" value="Transcribed_RNA"/>
</dbReference>
<dbReference type="AlphaFoldDB" id="A0A0E9T4A4"/>